<evidence type="ECO:0000256" key="1">
    <source>
        <dbReference type="SAM" id="MobiDB-lite"/>
    </source>
</evidence>
<dbReference type="GO" id="GO:0005634">
    <property type="term" value="C:nucleus"/>
    <property type="evidence" value="ECO:0007669"/>
    <property type="project" value="TreeGrafter"/>
</dbReference>
<dbReference type="OrthoDB" id="8056713at2759"/>
<dbReference type="GO" id="GO:0000793">
    <property type="term" value="C:condensed chromosome"/>
    <property type="evidence" value="ECO:0007669"/>
    <property type="project" value="TreeGrafter"/>
</dbReference>
<dbReference type="Pfam" id="PF17906">
    <property type="entry name" value="HTH_48"/>
    <property type="match status" value="1"/>
</dbReference>
<dbReference type="InterPro" id="IPR041426">
    <property type="entry name" value="Mos1_HTH"/>
</dbReference>
<dbReference type="GO" id="GO:0015074">
    <property type="term" value="P:DNA integration"/>
    <property type="evidence" value="ECO:0007669"/>
    <property type="project" value="TreeGrafter"/>
</dbReference>
<dbReference type="AlphaFoldDB" id="A0A8X6KC61"/>
<dbReference type="GO" id="GO:0046975">
    <property type="term" value="F:histone H3K36 methyltransferase activity"/>
    <property type="evidence" value="ECO:0007669"/>
    <property type="project" value="TreeGrafter"/>
</dbReference>
<organism evidence="3 4">
    <name type="scientific">Trichonephila clavata</name>
    <name type="common">Joro spider</name>
    <name type="synonym">Nephila clavata</name>
    <dbReference type="NCBI Taxonomy" id="2740835"/>
    <lineage>
        <taxon>Eukaryota</taxon>
        <taxon>Metazoa</taxon>
        <taxon>Ecdysozoa</taxon>
        <taxon>Arthropoda</taxon>
        <taxon>Chelicerata</taxon>
        <taxon>Arachnida</taxon>
        <taxon>Araneae</taxon>
        <taxon>Araneomorphae</taxon>
        <taxon>Entelegynae</taxon>
        <taxon>Araneoidea</taxon>
        <taxon>Nephilidae</taxon>
        <taxon>Trichonephila</taxon>
    </lineage>
</organism>
<dbReference type="InterPro" id="IPR052709">
    <property type="entry name" value="Transposase-MT_Hybrid"/>
</dbReference>
<dbReference type="GO" id="GO:0042800">
    <property type="term" value="F:histone H3K4 methyltransferase activity"/>
    <property type="evidence" value="ECO:0007669"/>
    <property type="project" value="TreeGrafter"/>
</dbReference>
<dbReference type="Gene3D" id="1.10.10.1450">
    <property type="match status" value="1"/>
</dbReference>
<dbReference type="GO" id="GO:0044774">
    <property type="term" value="P:mitotic DNA integrity checkpoint signaling"/>
    <property type="evidence" value="ECO:0007669"/>
    <property type="project" value="TreeGrafter"/>
</dbReference>
<name>A0A8X6KC61_TRICU</name>
<comment type="caution">
    <text evidence="3">The sequence shown here is derived from an EMBL/GenBank/DDBJ whole genome shotgun (WGS) entry which is preliminary data.</text>
</comment>
<dbReference type="GO" id="GO:0044547">
    <property type="term" value="F:DNA topoisomerase binding"/>
    <property type="evidence" value="ECO:0007669"/>
    <property type="project" value="TreeGrafter"/>
</dbReference>
<dbReference type="EMBL" id="BMAO01010756">
    <property type="protein sequence ID" value="GFQ69291.1"/>
    <property type="molecule type" value="Genomic_DNA"/>
</dbReference>
<dbReference type="GO" id="GO:0003690">
    <property type="term" value="F:double-stranded DNA binding"/>
    <property type="evidence" value="ECO:0007669"/>
    <property type="project" value="TreeGrafter"/>
</dbReference>
<dbReference type="GO" id="GO:0031297">
    <property type="term" value="P:replication fork processing"/>
    <property type="evidence" value="ECO:0007669"/>
    <property type="project" value="TreeGrafter"/>
</dbReference>
<dbReference type="GO" id="GO:0006303">
    <property type="term" value="P:double-strand break repair via nonhomologous end joining"/>
    <property type="evidence" value="ECO:0007669"/>
    <property type="project" value="TreeGrafter"/>
</dbReference>
<dbReference type="GO" id="GO:0000729">
    <property type="term" value="P:DNA double-strand break processing"/>
    <property type="evidence" value="ECO:0007669"/>
    <property type="project" value="TreeGrafter"/>
</dbReference>
<evidence type="ECO:0000313" key="4">
    <source>
        <dbReference type="Proteomes" id="UP000887116"/>
    </source>
</evidence>
<dbReference type="PANTHER" id="PTHR46060:SF2">
    <property type="entry name" value="HISTONE-LYSINE N-METHYLTRANSFERASE SETMAR"/>
    <property type="match status" value="1"/>
</dbReference>
<evidence type="ECO:0000259" key="2">
    <source>
        <dbReference type="Pfam" id="PF17906"/>
    </source>
</evidence>
<reference evidence="3" key="1">
    <citation type="submission" date="2020-07" db="EMBL/GenBank/DDBJ databases">
        <title>Multicomponent nature underlies the extraordinary mechanical properties of spider dragline silk.</title>
        <authorList>
            <person name="Kono N."/>
            <person name="Nakamura H."/>
            <person name="Mori M."/>
            <person name="Yoshida Y."/>
            <person name="Ohtoshi R."/>
            <person name="Malay A.D."/>
            <person name="Moran D.A.P."/>
            <person name="Tomita M."/>
            <person name="Numata K."/>
            <person name="Arakawa K."/>
        </authorList>
    </citation>
    <scope>NUCLEOTIDE SEQUENCE</scope>
</reference>
<gene>
    <name evidence="3" type="primary">g.131382</name>
    <name evidence="3" type="ORF">TNCT_640471</name>
</gene>
<dbReference type="GO" id="GO:0003697">
    <property type="term" value="F:single-stranded DNA binding"/>
    <property type="evidence" value="ECO:0007669"/>
    <property type="project" value="TreeGrafter"/>
</dbReference>
<evidence type="ECO:0000313" key="3">
    <source>
        <dbReference type="EMBL" id="GFQ69291.1"/>
    </source>
</evidence>
<dbReference type="Proteomes" id="UP000887116">
    <property type="component" value="Unassembled WGS sequence"/>
</dbReference>
<feature type="domain" description="Mos1 transposase HTH" evidence="2">
    <location>
        <begin position="8"/>
        <end position="57"/>
    </location>
</feature>
<sequence>MSNFGHQKEHLWLARLFLFIQKKKAVESHSLLVETYGERASSIRTYETWFRQFKSGDFNLKDSERSGRPQSYENEKLQELLDDDPT</sequence>
<feature type="compositionally biased region" description="Basic and acidic residues" evidence="1">
    <location>
        <begin position="61"/>
        <end position="79"/>
    </location>
</feature>
<proteinExistence type="predicted"/>
<protein>
    <submittedName>
        <fullName evidence="3">Mariner Mos1 transposase</fullName>
    </submittedName>
</protein>
<keyword evidence="4" id="KW-1185">Reference proteome</keyword>
<accession>A0A8X6KC61</accession>
<dbReference type="PANTHER" id="PTHR46060">
    <property type="entry name" value="MARINER MOS1 TRANSPOSASE-LIKE PROTEIN"/>
    <property type="match status" value="1"/>
</dbReference>
<dbReference type="GO" id="GO:0000014">
    <property type="term" value="F:single-stranded DNA endodeoxyribonuclease activity"/>
    <property type="evidence" value="ECO:0007669"/>
    <property type="project" value="TreeGrafter"/>
</dbReference>
<feature type="region of interest" description="Disordered" evidence="1">
    <location>
        <begin position="61"/>
        <end position="86"/>
    </location>
</feature>
<dbReference type="GO" id="GO:0035861">
    <property type="term" value="C:site of double-strand break"/>
    <property type="evidence" value="ECO:0007669"/>
    <property type="project" value="TreeGrafter"/>
</dbReference>